<accession>A0A3B0WR67</accession>
<dbReference type="InterPro" id="IPR000537">
    <property type="entry name" value="UbiA_prenyltransferase"/>
</dbReference>
<dbReference type="HAMAP" id="MF_00154">
    <property type="entry name" value="CyoE_CtaB"/>
    <property type="match status" value="1"/>
</dbReference>
<dbReference type="PANTHER" id="PTHR43448">
    <property type="entry name" value="PROTOHEME IX FARNESYLTRANSFERASE, MITOCHONDRIAL"/>
    <property type="match status" value="1"/>
</dbReference>
<feature type="transmembrane region" description="Helical" evidence="11">
    <location>
        <begin position="102"/>
        <end position="121"/>
    </location>
</feature>
<feature type="transmembrane region" description="Helical" evidence="11">
    <location>
        <begin position="176"/>
        <end position="199"/>
    </location>
</feature>
<keyword evidence="3" id="KW-1003">Cell membrane</keyword>
<dbReference type="Pfam" id="PF01040">
    <property type="entry name" value="UbiA"/>
    <property type="match status" value="1"/>
</dbReference>
<evidence type="ECO:0000256" key="6">
    <source>
        <dbReference type="ARBA" id="ARBA00022989"/>
    </source>
</evidence>
<comment type="pathway">
    <text evidence="2">Porphyrin-containing compound metabolism; heme O biosynthesis; heme O from protoheme: step 1/1.</text>
</comment>
<keyword evidence="8 11" id="KW-0472">Membrane</keyword>
<evidence type="ECO:0000256" key="10">
    <source>
        <dbReference type="ARBA" id="ARBA00042475"/>
    </source>
</evidence>
<dbReference type="GO" id="GO:0005886">
    <property type="term" value="C:plasma membrane"/>
    <property type="evidence" value="ECO:0007669"/>
    <property type="project" value="UniProtKB-SubCell"/>
</dbReference>
<feature type="transmembrane region" description="Helical" evidence="11">
    <location>
        <begin position="280"/>
        <end position="301"/>
    </location>
</feature>
<feature type="transmembrane region" description="Helical" evidence="11">
    <location>
        <begin position="52"/>
        <end position="76"/>
    </location>
</feature>
<evidence type="ECO:0000313" key="12">
    <source>
        <dbReference type="EMBL" id="VAW51749.1"/>
    </source>
</evidence>
<dbReference type="GO" id="GO:0008495">
    <property type="term" value="F:protoheme IX farnesyltransferase activity"/>
    <property type="evidence" value="ECO:0007669"/>
    <property type="project" value="InterPro"/>
</dbReference>
<feature type="transmembrane region" description="Helical" evidence="11">
    <location>
        <begin position="248"/>
        <end position="268"/>
    </location>
</feature>
<evidence type="ECO:0000256" key="9">
    <source>
        <dbReference type="ARBA" id="ARBA00040810"/>
    </source>
</evidence>
<evidence type="ECO:0000256" key="4">
    <source>
        <dbReference type="ARBA" id="ARBA00022679"/>
    </source>
</evidence>
<dbReference type="CDD" id="cd13957">
    <property type="entry name" value="PT_UbiA_Cox10"/>
    <property type="match status" value="1"/>
</dbReference>
<feature type="transmembrane region" description="Helical" evidence="11">
    <location>
        <begin position="220"/>
        <end position="242"/>
    </location>
</feature>
<feature type="transmembrane region" description="Helical" evidence="11">
    <location>
        <begin position="127"/>
        <end position="144"/>
    </location>
</feature>
<dbReference type="AlphaFoldDB" id="A0A3B0WR67"/>
<dbReference type="NCBIfam" id="NF003349">
    <property type="entry name" value="PRK04375.1-2"/>
    <property type="match status" value="1"/>
</dbReference>
<comment type="subcellular location">
    <subcellularLocation>
        <location evidence="1">Cell membrane</location>
        <topology evidence="1">Multi-pass membrane protein</topology>
    </subcellularLocation>
</comment>
<keyword evidence="4 12" id="KW-0808">Transferase</keyword>
<dbReference type="EMBL" id="UOFD01000035">
    <property type="protein sequence ID" value="VAW51749.1"/>
    <property type="molecule type" value="Genomic_DNA"/>
</dbReference>
<sequence>MDNSSSQNSNATVQRASWRDYFDLCKPKVVALLLLTSVVGVVLASPPGGISIFILIMSTLGIGLGSAAGAAINQIVERESDARMARTENRPLPQGRVSQQNAFIFAMLMATASVFVLTAWINTLTAVLTFASMIGYAVIYTMYLKKATPQNIVIGGLAGATPPLLGWTSVTGSVDPHGLLLVLIIYTWTPPHFWALAIHRRDDYAKVNLPMLPVTHGIEFTKYSILGYTILMFMVTLLPYLAYMRGEIYLVSAVLLGLYFFYKVFMLMFSDRKNAAISTFVYSINYLMLLFIAMVVDHYFAGEVSQYLCQSFQYKCASF</sequence>
<feature type="transmembrane region" description="Helical" evidence="11">
    <location>
        <begin position="29"/>
        <end position="46"/>
    </location>
</feature>
<dbReference type="GO" id="GO:0006783">
    <property type="term" value="P:heme biosynthetic process"/>
    <property type="evidence" value="ECO:0007669"/>
    <property type="project" value="UniProtKB-KW"/>
</dbReference>
<dbReference type="PANTHER" id="PTHR43448:SF7">
    <property type="entry name" value="4-HYDROXYBENZOATE SOLANESYLTRANSFERASE"/>
    <property type="match status" value="1"/>
</dbReference>
<keyword evidence="7" id="KW-0350">Heme biosynthesis</keyword>
<organism evidence="12">
    <name type="scientific">hydrothermal vent metagenome</name>
    <dbReference type="NCBI Taxonomy" id="652676"/>
    <lineage>
        <taxon>unclassified sequences</taxon>
        <taxon>metagenomes</taxon>
        <taxon>ecological metagenomes</taxon>
    </lineage>
</organism>
<dbReference type="InterPro" id="IPR006369">
    <property type="entry name" value="Protohaem_IX_farnesylTrfase"/>
</dbReference>
<dbReference type="NCBIfam" id="TIGR01473">
    <property type="entry name" value="cyoE_ctaB"/>
    <property type="match status" value="1"/>
</dbReference>
<keyword evidence="6 11" id="KW-1133">Transmembrane helix</keyword>
<evidence type="ECO:0000256" key="7">
    <source>
        <dbReference type="ARBA" id="ARBA00023133"/>
    </source>
</evidence>
<gene>
    <name evidence="12" type="ORF">MNBD_GAMMA06-1519</name>
</gene>
<evidence type="ECO:0000256" key="11">
    <source>
        <dbReference type="SAM" id="Phobius"/>
    </source>
</evidence>
<evidence type="ECO:0000256" key="1">
    <source>
        <dbReference type="ARBA" id="ARBA00004651"/>
    </source>
</evidence>
<reference evidence="12" key="1">
    <citation type="submission" date="2018-06" db="EMBL/GenBank/DDBJ databases">
        <authorList>
            <person name="Zhirakovskaya E."/>
        </authorList>
    </citation>
    <scope>NUCLEOTIDE SEQUENCE</scope>
</reference>
<evidence type="ECO:0000256" key="8">
    <source>
        <dbReference type="ARBA" id="ARBA00023136"/>
    </source>
</evidence>
<name>A0A3B0WR67_9ZZZZ</name>
<evidence type="ECO:0000256" key="5">
    <source>
        <dbReference type="ARBA" id="ARBA00022692"/>
    </source>
</evidence>
<feature type="transmembrane region" description="Helical" evidence="11">
    <location>
        <begin position="151"/>
        <end position="170"/>
    </location>
</feature>
<evidence type="ECO:0000256" key="2">
    <source>
        <dbReference type="ARBA" id="ARBA00004919"/>
    </source>
</evidence>
<dbReference type="Gene3D" id="1.10.357.140">
    <property type="entry name" value="UbiA prenyltransferase"/>
    <property type="match status" value="1"/>
</dbReference>
<keyword evidence="5 11" id="KW-0812">Transmembrane</keyword>
<protein>
    <recommendedName>
        <fullName evidence="9">Protoheme IX farnesyltransferase</fullName>
    </recommendedName>
    <alternativeName>
        <fullName evidence="10">Heme B farnesyltransferase</fullName>
    </alternativeName>
</protein>
<dbReference type="InterPro" id="IPR044878">
    <property type="entry name" value="UbiA_sf"/>
</dbReference>
<proteinExistence type="inferred from homology"/>
<evidence type="ECO:0000256" key="3">
    <source>
        <dbReference type="ARBA" id="ARBA00022475"/>
    </source>
</evidence>